<dbReference type="Gene3D" id="3.30.360.110">
    <property type="entry name" value="S-adenosylmethionine decarboxylase domain"/>
    <property type="match status" value="1"/>
</dbReference>
<name>A0A850SVN8_9BACT</name>
<dbReference type="Gene3D" id="3.60.90.10">
    <property type="entry name" value="S-adenosylmethionine decarboxylase"/>
    <property type="match status" value="1"/>
</dbReference>
<dbReference type="Proteomes" id="UP000553343">
    <property type="component" value="Unassembled WGS sequence"/>
</dbReference>
<comment type="PTM">
    <text evidence="15">Is synthesized initially as an inactive proenzyme. Formation of the active enzyme involves a self-maturation process in which the active site pyruvoyl group is generated from an internal serine residue via an autocatalytic post-translational modification. Two non-identical subunits are generated from the proenzyme in this reaction, and the pyruvate is formed at the N-terminus of the alpha chain, which is derived from the carboxyl end of the proenzyme. The post-translation cleavage follows an unusual pathway, termed non-hydrolytic serinolysis, in which the side chain hydroxyl group of the serine supplies its oxygen atom to form the C-terminus of the beta chain, while the remainder of the serine residue undergoes an oxidative deamination to produce ammonia and the pyruvoyl group blocking the N-terminus of the alpha chain.</text>
</comment>
<dbReference type="GO" id="GO:0005829">
    <property type="term" value="C:cytosol"/>
    <property type="evidence" value="ECO:0007669"/>
    <property type="project" value="TreeGrafter"/>
</dbReference>
<dbReference type="InterPro" id="IPR016067">
    <property type="entry name" value="S-AdoMet_deCO2ase_core"/>
</dbReference>
<comment type="function">
    <text evidence="13 15">Catalyzes the decarboxylation of S-adenosylmethionine to S-adenosylmethioninamine (dcAdoMet), the propylamine donor required for the synthesis of the polyamines spermine and spermidine from the diamine putrescine.</text>
</comment>
<dbReference type="EC" id="4.1.1.50" evidence="15"/>
<evidence type="ECO:0000256" key="14">
    <source>
        <dbReference type="ARBA" id="ARBA00061583"/>
    </source>
</evidence>
<dbReference type="InterPro" id="IPR042286">
    <property type="entry name" value="AdoMetDC_C"/>
</dbReference>
<dbReference type="GO" id="GO:0008295">
    <property type="term" value="P:spermidine biosynthetic process"/>
    <property type="evidence" value="ECO:0007669"/>
    <property type="project" value="UniProtKB-UniRule"/>
</dbReference>
<dbReference type="Pfam" id="PF02675">
    <property type="entry name" value="AdoMet_dc"/>
    <property type="match status" value="2"/>
</dbReference>
<dbReference type="InterPro" id="IPR017716">
    <property type="entry name" value="S-AdoMet_deCOase_pro-enz"/>
</dbReference>
<feature type="site" description="Cleavage (non-hydrolytic); by autolysis" evidence="15">
    <location>
        <begin position="77"/>
        <end position="78"/>
    </location>
</feature>
<evidence type="ECO:0000256" key="15">
    <source>
        <dbReference type="HAMAP-Rule" id="MF_00464"/>
    </source>
</evidence>
<dbReference type="FunFam" id="3.30.360.110:FF:000001">
    <property type="entry name" value="S-adenosylmethionine decarboxylase proenzyme"/>
    <property type="match status" value="1"/>
</dbReference>
<dbReference type="HAMAP" id="MF_00464">
    <property type="entry name" value="AdoMetDC_1"/>
    <property type="match status" value="1"/>
</dbReference>
<feature type="chain" id="PRO_5033176939" description="S-adenosylmethionine decarboxylase beta chain" evidence="15">
    <location>
        <begin position="1"/>
        <end position="77"/>
    </location>
</feature>
<comment type="caution">
    <text evidence="16">The sequence shown here is derived from an EMBL/GenBank/DDBJ whole genome shotgun (WGS) entry which is preliminary data.</text>
</comment>
<comment type="cofactor">
    <cofactor evidence="15">
        <name>pyruvate</name>
        <dbReference type="ChEBI" id="CHEBI:15361"/>
    </cofactor>
    <text evidence="15">Binds 1 pyruvoyl group covalently per subunit.</text>
</comment>
<dbReference type="PANTHER" id="PTHR33866:SF2">
    <property type="entry name" value="S-ADENOSYLMETHIONINE DECARBOXYLASE PROENZYME"/>
    <property type="match status" value="1"/>
</dbReference>
<evidence type="ECO:0000256" key="4">
    <source>
        <dbReference type="ARBA" id="ARBA00022793"/>
    </source>
</evidence>
<evidence type="ECO:0000256" key="3">
    <source>
        <dbReference type="ARBA" id="ARBA00022691"/>
    </source>
</evidence>
<keyword evidence="4 15" id="KW-0210">Decarboxylase</keyword>
<feature type="chain" id="PRO_5033176938" description="S-adenosylmethionine decarboxylase alpha chain" evidence="15">
    <location>
        <begin position="78"/>
        <end position="279"/>
    </location>
</feature>
<keyword evidence="6 15" id="KW-0745">Spermidine biosynthesis</keyword>
<dbReference type="GO" id="GO:0004014">
    <property type="term" value="F:adenosylmethionine decarboxylase activity"/>
    <property type="evidence" value="ECO:0007669"/>
    <property type="project" value="UniProtKB-UniRule"/>
</dbReference>
<proteinExistence type="inferred from homology"/>
<evidence type="ECO:0000256" key="11">
    <source>
        <dbReference type="ARBA" id="ARBA00023317"/>
    </source>
</evidence>
<evidence type="ECO:0000256" key="9">
    <source>
        <dbReference type="ARBA" id="ARBA00023239"/>
    </source>
</evidence>
<keyword evidence="3 15" id="KW-0949">S-adenosyl-L-methionine</keyword>
<keyword evidence="10 15" id="KW-0704">Schiff base</keyword>
<evidence type="ECO:0000256" key="10">
    <source>
        <dbReference type="ARBA" id="ARBA00023270"/>
    </source>
</evidence>
<evidence type="ECO:0000256" key="1">
    <source>
        <dbReference type="ARBA" id="ARBA00004911"/>
    </source>
</evidence>
<comment type="similarity">
    <text evidence="14 15">Belongs to the prokaryotic AdoMetDC family. Type 1 subfamily.</text>
</comment>
<comment type="catalytic activity">
    <reaction evidence="12 15">
        <text>S-adenosyl-L-methionine + H(+) = S-adenosyl 3-(methylsulfanyl)propylamine + CO2</text>
        <dbReference type="Rhea" id="RHEA:15981"/>
        <dbReference type="ChEBI" id="CHEBI:15378"/>
        <dbReference type="ChEBI" id="CHEBI:16526"/>
        <dbReference type="ChEBI" id="CHEBI:57443"/>
        <dbReference type="ChEBI" id="CHEBI:59789"/>
        <dbReference type="EC" id="4.1.1.50"/>
    </reaction>
</comment>
<keyword evidence="11 15" id="KW-0670">Pyruvate</keyword>
<evidence type="ECO:0000313" key="17">
    <source>
        <dbReference type="Proteomes" id="UP000553343"/>
    </source>
</evidence>
<evidence type="ECO:0000313" key="16">
    <source>
        <dbReference type="EMBL" id="NWH04140.1"/>
    </source>
</evidence>
<gene>
    <name evidence="16" type="primary">speD</name>
    <name evidence="15" type="synonym">speH</name>
    <name evidence="16" type="ORF">HXW94_03900</name>
</gene>
<evidence type="ECO:0000256" key="2">
    <source>
        <dbReference type="ARBA" id="ARBA00011601"/>
    </source>
</evidence>
<dbReference type="RefSeq" id="WP_178365596.1">
    <property type="nucleotide sequence ID" value="NZ_JACADJ010000008.1"/>
</dbReference>
<comment type="pathway">
    <text evidence="1 15">Amine and polyamine biosynthesis; S-adenosylmethioninamine biosynthesis; S-adenosylmethioninamine from S-adenosyl-L-methionine: step 1/1.</text>
</comment>
<feature type="active site" description="Proton donor; for catalytic activity" evidence="15">
    <location>
        <position position="98"/>
    </location>
</feature>
<dbReference type="NCBIfam" id="TIGR03330">
    <property type="entry name" value="SAM_DCase_Bsu"/>
    <property type="match status" value="1"/>
</dbReference>
<dbReference type="InterPro" id="IPR042284">
    <property type="entry name" value="AdoMetDC_N"/>
</dbReference>
<sequence length="279" mass="31178">MLDKNKKRTVCHPDPGFALGRHITIEYYDCASDVLLDKDRVESILLKAARESGATIINSSFHQFEPQGVSGVIIIAESHFTVHAWPEHDYAAVDIFTCADNIDLDTAIHSIEAQFSSRRVVISSDQNRGVLPSGVGGCMTNSDEKVMDKRTLPIVWKKVYENTNPWGMSTSVDVYGCSPDMIKDPDCIKNFVTRVCGMLAIIDTENAPLVYYDETETATGFSTTRSIEPFGISGHFARVTNAAYLDILSCNKYEPRELAEFCLSYFRGSHYKMQVALRH</sequence>
<keyword evidence="7 15" id="KW-0620">Polyamine biosynthesis</keyword>
<evidence type="ECO:0000256" key="13">
    <source>
        <dbReference type="ARBA" id="ARBA00056215"/>
    </source>
</evidence>
<evidence type="ECO:0000256" key="6">
    <source>
        <dbReference type="ARBA" id="ARBA00023066"/>
    </source>
</evidence>
<reference evidence="16 17" key="1">
    <citation type="submission" date="2020-06" db="EMBL/GenBank/DDBJ databases">
        <title>High-quality draft genome of sulfate reducer Desulfobacter latus type strain AcrS2 isolated from marine sediment.</title>
        <authorList>
            <person name="Hoppe M."/>
            <person name="Larsen C.K."/>
            <person name="Marshall I.P.G."/>
            <person name="Schramm A."/>
            <person name="Marietou A.G."/>
        </authorList>
    </citation>
    <scope>NUCLEOTIDE SEQUENCE [LARGE SCALE GENOMIC DNA]</scope>
    <source>
        <strain evidence="16 17">AcRS2</strain>
    </source>
</reference>
<evidence type="ECO:0000256" key="7">
    <source>
        <dbReference type="ARBA" id="ARBA00023115"/>
    </source>
</evidence>
<organism evidence="16 17">
    <name type="scientific">Desulfobacter latus</name>
    <dbReference type="NCBI Taxonomy" id="2292"/>
    <lineage>
        <taxon>Bacteria</taxon>
        <taxon>Pseudomonadati</taxon>
        <taxon>Thermodesulfobacteriota</taxon>
        <taxon>Desulfobacteria</taxon>
        <taxon>Desulfobacterales</taxon>
        <taxon>Desulfobacteraceae</taxon>
        <taxon>Desulfobacter</taxon>
    </lineage>
</organism>
<evidence type="ECO:0000256" key="12">
    <source>
        <dbReference type="ARBA" id="ARBA00048112"/>
    </source>
</evidence>
<dbReference type="Gene3D" id="3.30.160.750">
    <property type="match status" value="1"/>
</dbReference>
<dbReference type="PANTHER" id="PTHR33866">
    <property type="entry name" value="S-ADENOSYLMETHIONINE DECARBOXYLASE PROENZYME"/>
    <property type="match status" value="1"/>
</dbReference>
<keyword evidence="8 15" id="KW-0865">Zymogen</keyword>
<dbReference type="EMBL" id="JACADJ010000008">
    <property type="protein sequence ID" value="NWH04140.1"/>
    <property type="molecule type" value="Genomic_DNA"/>
</dbReference>
<keyword evidence="17" id="KW-1185">Reference proteome</keyword>
<keyword evidence="5 15" id="KW-0068">Autocatalytic cleavage</keyword>
<feature type="modified residue" description="Pyruvic acid (Ser); by autocatalysis" evidence="15">
    <location>
        <position position="78"/>
    </location>
</feature>
<feature type="active site" description="Schiff-base intermediate with substrate; via pyruvic acid" evidence="15">
    <location>
        <position position="78"/>
    </location>
</feature>
<keyword evidence="9 15" id="KW-0456">Lyase</keyword>
<protein>
    <recommendedName>
        <fullName evidence="15">S-adenosylmethionine decarboxylase proenzyme</fullName>
        <shortName evidence="15">AdoMetDC</shortName>
        <shortName evidence="15">SAMDC</shortName>
        <ecNumber evidence="15">4.1.1.50</ecNumber>
    </recommendedName>
    <component>
        <recommendedName>
            <fullName evidence="15">S-adenosylmethionine decarboxylase beta chain</fullName>
        </recommendedName>
    </component>
    <component>
        <recommendedName>
            <fullName evidence="15">S-adenosylmethionine decarboxylase alpha chain</fullName>
        </recommendedName>
    </component>
</protein>
<accession>A0A850SVN8</accession>
<dbReference type="UniPathway" id="UPA00331">
    <property type="reaction ID" value="UER00451"/>
</dbReference>
<feature type="active site" description="Proton acceptor; for processing activity" evidence="15">
    <location>
        <position position="83"/>
    </location>
</feature>
<evidence type="ECO:0000256" key="5">
    <source>
        <dbReference type="ARBA" id="ARBA00022813"/>
    </source>
</evidence>
<dbReference type="SUPFAM" id="SSF56276">
    <property type="entry name" value="S-adenosylmethionine decarboxylase"/>
    <property type="match status" value="2"/>
</dbReference>
<evidence type="ECO:0000256" key="8">
    <source>
        <dbReference type="ARBA" id="ARBA00023145"/>
    </source>
</evidence>
<dbReference type="InterPro" id="IPR003826">
    <property type="entry name" value="AdoMetDC_fam_prok"/>
</dbReference>
<dbReference type="AlphaFoldDB" id="A0A850SVN8"/>
<comment type="subunit">
    <text evidence="2 15">Heterotetramer of two alpha and two beta chains arranged as a dimer of alpha/beta heterodimers.</text>
</comment>